<dbReference type="InterPro" id="IPR012338">
    <property type="entry name" value="Beta-lactam/transpept-like"/>
</dbReference>
<dbReference type="PANTHER" id="PTHR35333">
    <property type="entry name" value="BETA-LACTAMASE"/>
    <property type="match status" value="1"/>
</dbReference>
<evidence type="ECO:0000313" key="5">
    <source>
        <dbReference type="EMBL" id="NIK88723.1"/>
    </source>
</evidence>
<dbReference type="RefSeq" id="WP_167082873.1">
    <property type="nucleotide sequence ID" value="NZ_BAAADC010000001.1"/>
</dbReference>
<keyword evidence="5" id="KW-0378">Hydrolase</keyword>
<evidence type="ECO:0000259" key="4">
    <source>
        <dbReference type="Pfam" id="PF13354"/>
    </source>
</evidence>
<dbReference type="Gene3D" id="3.40.710.10">
    <property type="entry name" value="DD-peptidase/beta-lactamase superfamily"/>
    <property type="match status" value="1"/>
</dbReference>
<protein>
    <recommendedName>
        <fullName evidence="3">beta-lactamase</fullName>
        <ecNumber evidence="3">3.5.2.6</ecNumber>
    </recommendedName>
</protein>
<comment type="catalytic activity">
    <reaction evidence="1">
        <text>a beta-lactam + H2O = a substituted beta-amino acid</text>
        <dbReference type="Rhea" id="RHEA:20401"/>
        <dbReference type="ChEBI" id="CHEBI:15377"/>
        <dbReference type="ChEBI" id="CHEBI:35627"/>
        <dbReference type="ChEBI" id="CHEBI:140347"/>
        <dbReference type="EC" id="3.5.2.6"/>
    </reaction>
</comment>
<name>A0A846MZI6_9PROT</name>
<organism evidence="5 6">
    <name type="scientific">Rhizomicrobium palustre</name>
    <dbReference type="NCBI Taxonomy" id="189966"/>
    <lineage>
        <taxon>Bacteria</taxon>
        <taxon>Pseudomonadati</taxon>
        <taxon>Pseudomonadota</taxon>
        <taxon>Alphaproteobacteria</taxon>
        <taxon>Micropepsales</taxon>
        <taxon>Micropepsaceae</taxon>
        <taxon>Rhizomicrobium</taxon>
    </lineage>
</organism>
<proteinExistence type="inferred from homology"/>
<comment type="similarity">
    <text evidence="2">Belongs to the class-A beta-lactamase family.</text>
</comment>
<dbReference type="PANTHER" id="PTHR35333:SF3">
    <property type="entry name" value="BETA-LACTAMASE-TYPE TRANSPEPTIDASE FOLD CONTAINING PROTEIN"/>
    <property type="match status" value="1"/>
</dbReference>
<keyword evidence="6" id="KW-1185">Reference proteome</keyword>
<dbReference type="InterPro" id="IPR000871">
    <property type="entry name" value="Beta-lactam_class-A"/>
</dbReference>
<evidence type="ECO:0000256" key="2">
    <source>
        <dbReference type="ARBA" id="ARBA00009009"/>
    </source>
</evidence>
<dbReference type="GO" id="GO:0008800">
    <property type="term" value="F:beta-lactamase activity"/>
    <property type="evidence" value="ECO:0007669"/>
    <property type="project" value="UniProtKB-EC"/>
</dbReference>
<dbReference type="GO" id="GO:0030655">
    <property type="term" value="P:beta-lactam antibiotic catabolic process"/>
    <property type="evidence" value="ECO:0007669"/>
    <property type="project" value="InterPro"/>
</dbReference>
<dbReference type="EMBL" id="JAASRM010000001">
    <property type="protein sequence ID" value="NIK88723.1"/>
    <property type="molecule type" value="Genomic_DNA"/>
</dbReference>
<comment type="caution">
    <text evidence="5">The sequence shown here is derived from an EMBL/GenBank/DDBJ whole genome shotgun (WGS) entry which is preliminary data.</text>
</comment>
<dbReference type="EC" id="3.5.2.6" evidence="3"/>
<dbReference type="GO" id="GO:0046677">
    <property type="term" value="P:response to antibiotic"/>
    <property type="evidence" value="ECO:0007669"/>
    <property type="project" value="InterPro"/>
</dbReference>
<evidence type="ECO:0000256" key="3">
    <source>
        <dbReference type="ARBA" id="ARBA00012865"/>
    </source>
</evidence>
<gene>
    <name evidence="5" type="ORF">FHS83_002041</name>
</gene>
<dbReference type="InterPro" id="IPR045155">
    <property type="entry name" value="Beta-lactam_cat"/>
</dbReference>
<dbReference type="Pfam" id="PF13354">
    <property type="entry name" value="Beta-lactamase2"/>
    <property type="match status" value="1"/>
</dbReference>
<evidence type="ECO:0000256" key="1">
    <source>
        <dbReference type="ARBA" id="ARBA00001526"/>
    </source>
</evidence>
<feature type="domain" description="Beta-lactamase class A catalytic" evidence="4">
    <location>
        <begin position="50"/>
        <end position="264"/>
    </location>
</feature>
<dbReference type="SUPFAM" id="SSF56601">
    <property type="entry name" value="beta-lactamase/transpeptidase-like"/>
    <property type="match status" value="1"/>
</dbReference>
<dbReference type="NCBIfam" id="NF033103">
    <property type="entry name" value="bla_class_A"/>
    <property type="match status" value="1"/>
</dbReference>
<dbReference type="Proteomes" id="UP000570514">
    <property type="component" value="Unassembled WGS sequence"/>
</dbReference>
<dbReference type="AlphaFoldDB" id="A0A846MZI6"/>
<dbReference type="PRINTS" id="PR00118">
    <property type="entry name" value="BLACTAMASEA"/>
</dbReference>
<accession>A0A846MZI6</accession>
<sequence>MDRRVFLWTSSLALVGVAGLSAAKELVFPRQEGLLAAVTLAEKTSGGRLGVAVIDTGSGARFSYRGSERFPLCSTFKLLLVTAVLCKVDAGAESLERRVAVKKGDILGNSPFSAQHVGTSASLGELSEATITLSDNTAANLLLPAVGGPEGLTKFLAEMGDSVTRIDRYEPIMSSSIAHDLRDTTTPEAMAATVQKFVLGTVLKPASLALLQAWLRATKTGSNRLRAGLPADWQVGDKTGTGDHGTSNDVAVIWPPHRAPLVVASYVNESKLSDRATQHIHAEVGKAIAAAV</sequence>
<reference evidence="5 6" key="1">
    <citation type="submission" date="2020-03" db="EMBL/GenBank/DDBJ databases">
        <title>Genomic Encyclopedia of Type Strains, Phase IV (KMG-IV): sequencing the most valuable type-strain genomes for metagenomic binning, comparative biology and taxonomic classification.</title>
        <authorList>
            <person name="Goeker M."/>
        </authorList>
    </citation>
    <scope>NUCLEOTIDE SEQUENCE [LARGE SCALE GENOMIC DNA]</scope>
    <source>
        <strain evidence="5 6">DSM 19867</strain>
    </source>
</reference>
<evidence type="ECO:0000313" key="6">
    <source>
        <dbReference type="Proteomes" id="UP000570514"/>
    </source>
</evidence>